<evidence type="ECO:0000256" key="7">
    <source>
        <dbReference type="ARBA" id="ARBA00023136"/>
    </source>
</evidence>
<dbReference type="eggNOG" id="KOG1305">
    <property type="taxonomic scope" value="Eukaryota"/>
</dbReference>
<feature type="compositionally biased region" description="Pro residues" evidence="8">
    <location>
        <begin position="20"/>
        <end position="29"/>
    </location>
</feature>
<dbReference type="RefSeq" id="XP_005848447.1">
    <property type="nucleotide sequence ID" value="XM_005848385.1"/>
</dbReference>
<dbReference type="KEGG" id="cvr:CHLNCDRAFT_144819"/>
<keyword evidence="5" id="KW-0029">Amino-acid transport</keyword>
<feature type="transmembrane region" description="Helical" evidence="9">
    <location>
        <begin position="266"/>
        <end position="293"/>
    </location>
</feature>
<evidence type="ECO:0000256" key="3">
    <source>
        <dbReference type="ARBA" id="ARBA00022448"/>
    </source>
</evidence>
<dbReference type="OMA" id="VICITWR"/>
<evidence type="ECO:0000256" key="2">
    <source>
        <dbReference type="ARBA" id="ARBA00008066"/>
    </source>
</evidence>
<dbReference type="AlphaFoldDB" id="E1ZD28"/>
<keyword evidence="6 9" id="KW-1133">Transmembrane helix</keyword>
<dbReference type="GeneID" id="17355650"/>
<evidence type="ECO:0000256" key="6">
    <source>
        <dbReference type="ARBA" id="ARBA00022989"/>
    </source>
</evidence>
<accession>E1ZD28</accession>
<reference evidence="11 12" key="1">
    <citation type="journal article" date="2010" name="Plant Cell">
        <title>The Chlorella variabilis NC64A genome reveals adaptation to photosymbiosis, coevolution with viruses, and cryptic sex.</title>
        <authorList>
            <person name="Blanc G."/>
            <person name="Duncan G."/>
            <person name="Agarkova I."/>
            <person name="Borodovsky M."/>
            <person name="Gurnon J."/>
            <person name="Kuo A."/>
            <person name="Lindquist E."/>
            <person name="Lucas S."/>
            <person name="Pangilinan J."/>
            <person name="Polle J."/>
            <person name="Salamov A."/>
            <person name="Terry A."/>
            <person name="Yamada T."/>
            <person name="Dunigan D.D."/>
            <person name="Grigoriev I.V."/>
            <person name="Claverie J.M."/>
            <person name="Van Etten J.L."/>
        </authorList>
    </citation>
    <scope>NUCLEOTIDE SEQUENCE [LARGE SCALE GENOMIC DNA]</scope>
    <source>
        <strain evidence="11 12">NC64A</strain>
    </source>
</reference>
<dbReference type="InParanoid" id="E1ZD28"/>
<dbReference type="EMBL" id="GL433842">
    <property type="protein sequence ID" value="EFN56345.1"/>
    <property type="molecule type" value="Genomic_DNA"/>
</dbReference>
<dbReference type="Proteomes" id="UP000008141">
    <property type="component" value="Unassembled WGS sequence"/>
</dbReference>
<feature type="compositionally biased region" description="Low complexity" evidence="8">
    <location>
        <begin position="48"/>
        <end position="59"/>
    </location>
</feature>
<organism evidence="12">
    <name type="scientific">Chlorella variabilis</name>
    <name type="common">Green alga</name>
    <dbReference type="NCBI Taxonomy" id="554065"/>
    <lineage>
        <taxon>Eukaryota</taxon>
        <taxon>Viridiplantae</taxon>
        <taxon>Chlorophyta</taxon>
        <taxon>core chlorophytes</taxon>
        <taxon>Trebouxiophyceae</taxon>
        <taxon>Chlorellales</taxon>
        <taxon>Chlorellaceae</taxon>
        <taxon>Chlorella clade</taxon>
        <taxon>Chlorella</taxon>
    </lineage>
</organism>
<comment type="subcellular location">
    <subcellularLocation>
        <location evidence="1">Membrane</location>
        <topology evidence="1">Multi-pass membrane protein</topology>
    </subcellularLocation>
</comment>
<keyword evidence="7 9" id="KW-0472">Membrane</keyword>
<evidence type="ECO:0000313" key="12">
    <source>
        <dbReference type="Proteomes" id="UP000008141"/>
    </source>
</evidence>
<evidence type="ECO:0000256" key="8">
    <source>
        <dbReference type="SAM" id="MobiDB-lite"/>
    </source>
</evidence>
<keyword evidence="4 9" id="KW-0812">Transmembrane</keyword>
<feature type="transmembrane region" description="Helical" evidence="9">
    <location>
        <begin position="314"/>
        <end position="334"/>
    </location>
</feature>
<feature type="transmembrane region" description="Helical" evidence="9">
    <location>
        <begin position="359"/>
        <end position="381"/>
    </location>
</feature>
<keyword evidence="12" id="KW-1185">Reference proteome</keyword>
<dbReference type="GO" id="GO:0015179">
    <property type="term" value="F:L-amino acid transmembrane transporter activity"/>
    <property type="evidence" value="ECO:0007669"/>
    <property type="project" value="TreeGrafter"/>
</dbReference>
<dbReference type="OrthoDB" id="28208at2759"/>
<evidence type="ECO:0000256" key="5">
    <source>
        <dbReference type="ARBA" id="ARBA00022970"/>
    </source>
</evidence>
<dbReference type="Pfam" id="PF01490">
    <property type="entry name" value="Aa_trans"/>
    <property type="match status" value="1"/>
</dbReference>
<evidence type="ECO:0000313" key="11">
    <source>
        <dbReference type="EMBL" id="EFN56345.1"/>
    </source>
</evidence>
<comment type="similarity">
    <text evidence="2">Belongs to the amino acid/polyamine transporter 2 family.</text>
</comment>
<proteinExistence type="inferred from homology"/>
<feature type="compositionally biased region" description="Basic and acidic residues" evidence="8">
    <location>
        <begin position="31"/>
        <end position="41"/>
    </location>
</feature>
<feature type="region of interest" description="Disordered" evidence="8">
    <location>
        <begin position="1"/>
        <end position="65"/>
    </location>
</feature>
<gene>
    <name evidence="11" type="ORF">CHLNCDRAFT_144819</name>
</gene>
<feature type="transmembrane region" description="Helical" evidence="9">
    <location>
        <begin position="97"/>
        <end position="119"/>
    </location>
</feature>
<sequence length="489" mass="50450">MEDDSKDLEQQLLLKEEEPAGPPPPPLPPLTRRDAAGEARRRQPPSPSGSTSPTAPAIPRGSPPAGCSTWGGVSNLVVSAVGAGMLALPRALAETGVLAGCLLFIFVCVLTFFSASIIVRHATALGTQSYGELVRANFGGASALLLQLSIVTHVFGVMVVYLIIIQDMLVGSVPHYRGVLPELLHRHDAPWWLTRPAVAGALLAAVVCPLLVPRSLTAVARCSRLSVLTIGLLAATICGLAAAAVAQGKAAAVHFLPPGLGAAAAGGGVLALIRSSVTVLAVACLAMTVHFVLCPVQASLGEQDCRSMLRVLRLANSLCTAIYAVVAISGYLLFGDATEGDVLKNLTVRFASGLVPHRVAVVVINGVVLAYTFNLLCNFVWAVRENVCEAALGKTDRLLGPATFYGITAGLVLLAYALSVWIPSIYSLIAIVGATACVTFSYLFPGLLVFKERGAGLGRRVTAGGMLALGVCMAAVETLNHVAGGGGGG</sequence>
<protein>
    <recommendedName>
        <fullName evidence="10">Amino acid transporter transmembrane domain-containing protein</fullName>
    </recommendedName>
</protein>
<evidence type="ECO:0000256" key="1">
    <source>
        <dbReference type="ARBA" id="ARBA00004141"/>
    </source>
</evidence>
<dbReference type="PANTHER" id="PTHR22950">
    <property type="entry name" value="AMINO ACID TRANSPORTER"/>
    <property type="match status" value="1"/>
</dbReference>
<keyword evidence="3" id="KW-0813">Transport</keyword>
<dbReference type="InterPro" id="IPR013057">
    <property type="entry name" value="AA_transpt_TM"/>
</dbReference>
<feature type="transmembrane region" description="Helical" evidence="9">
    <location>
        <begin position="402"/>
        <end position="422"/>
    </location>
</feature>
<feature type="transmembrane region" description="Helical" evidence="9">
    <location>
        <begin position="140"/>
        <end position="164"/>
    </location>
</feature>
<feature type="transmembrane region" description="Helical" evidence="9">
    <location>
        <begin position="192"/>
        <end position="213"/>
    </location>
</feature>
<feature type="domain" description="Amino acid transporter transmembrane" evidence="10">
    <location>
        <begin position="67"/>
        <end position="451"/>
    </location>
</feature>
<feature type="transmembrane region" description="Helical" evidence="9">
    <location>
        <begin position="225"/>
        <end position="246"/>
    </location>
</feature>
<dbReference type="GO" id="GO:0016020">
    <property type="term" value="C:membrane"/>
    <property type="evidence" value="ECO:0007669"/>
    <property type="project" value="UniProtKB-SubCell"/>
</dbReference>
<dbReference type="PANTHER" id="PTHR22950:SF458">
    <property type="entry name" value="SODIUM-COUPLED NEUTRAL AMINO ACID TRANSPORTER 11-RELATED"/>
    <property type="match status" value="1"/>
</dbReference>
<evidence type="ECO:0000256" key="9">
    <source>
        <dbReference type="SAM" id="Phobius"/>
    </source>
</evidence>
<name>E1ZD28_CHLVA</name>
<evidence type="ECO:0000259" key="10">
    <source>
        <dbReference type="Pfam" id="PF01490"/>
    </source>
</evidence>
<evidence type="ECO:0000256" key="4">
    <source>
        <dbReference type="ARBA" id="ARBA00022692"/>
    </source>
</evidence>
<feature type="transmembrane region" description="Helical" evidence="9">
    <location>
        <begin position="428"/>
        <end position="450"/>
    </location>
</feature>